<reference evidence="3 4" key="1">
    <citation type="submission" date="2016-11" db="EMBL/GenBank/DDBJ databases">
        <authorList>
            <person name="Varghese N."/>
            <person name="Submissions S."/>
        </authorList>
    </citation>
    <scope>NUCLEOTIDE SEQUENCE [LARGE SCALE GENOMIC DNA]</scope>
    <source>
        <strain evidence="3 4">VTM4R57</strain>
    </source>
</reference>
<protein>
    <submittedName>
        <fullName evidence="3">Uncharacterized protein</fullName>
    </submittedName>
</protein>
<evidence type="ECO:0000313" key="4">
    <source>
        <dbReference type="Proteomes" id="UP000184253"/>
    </source>
</evidence>
<dbReference type="Proteomes" id="UP000184253">
    <property type="component" value="Unassembled WGS sequence"/>
</dbReference>
<name>A0ABD7M929_MICLU</name>
<keyword evidence="2" id="KW-0812">Transmembrane</keyword>
<evidence type="ECO:0000256" key="2">
    <source>
        <dbReference type="SAM" id="Phobius"/>
    </source>
</evidence>
<dbReference type="EMBL" id="FRCE01000009">
    <property type="protein sequence ID" value="SHL71983.1"/>
    <property type="molecule type" value="Genomic_DNA"/>
</dbReference>
<gene>
    <name evidence="3" type="ORF">SAMN04487849_10925</name>
</gene>
<accession>A0ABD7M929</accession>
<evidence type="ECO:0000256" key="1">
    <source>
        <dbReference type="SAM" id="MobiDB-lite"/>
    </source>
</evidence>
<feature type="transmembrane region" description="Helical" evidence="2">
    <location>
        <begin position="52"/>
        <end position="70"/>
    </location>
</feature>
<comment type="caution">
    <text evidence="3">The sequence shown here is derived from an EMBL/GenBank/DDBJ whole genome shotgun (WGS) entry which is preliminary data.</text>
</comment>
<proteinExistence type="predicted"/>
<evidence type="ECO:0000313" key="3">
    <source>
        <dbReference type="EMBL" id="SHL71983.1"/>
    </source>
</evidence>
<feature type="transmembrane region" description="Helical" evidence="2">
    <location>
        <begin position="134"/>
        <end position="153"/>
    </location>
</feature>
<dbReference type="RefSeq" id="WP_144081976.1">
    <property type="nucleotide sequence ID" value="NZ_FRCE01000009.1"/>
</dbReference>
<dbReference type="AlphaFoldDB" id="A0ABD7M929"/>
<sequence length="159" mass="15819">MTALAPRTTRRPSSFATPRSAPEGGGGRLPAALALLAAPLHVAVLVMHPHGLVTTVVLLAMTAWCALCGARLLRGHGTAPASEAAGTLRMLLVSAAAMVLAHAAMVAGLPGIGAGHHHDGGAAATAHDAGATRAMLGIVVLELGVGLTSALALRRTSRD</sequence>
<keyword evidence="2" id="KW-0472">Membrane</keyword>
<keyword evidence="2" id="KW-1133">Transmembrane helix</keyword>
<organism evidence="3 4">
    <name type="scientific">Micrococcus luteus</name>
    <name type="common">Micrococcus lysodeikticus</name>
    <dbReference type="NCBI Taxonomy" id="1270"/>
    <lineage>
        <taxon>Bacteria</taxon>
        <taxon>Bacillati</taxon>
        <taxon>Actinomycetota</taxon>
        <taxon>Actinomycetes</taxon>
        <taxon>Micrococcales</taxon>
        <taxon>Micrococcaceae</taxon>
        <taxon>Micrococcus</taxon>
    </lineage>
</organism>
<feature type="transmembrane region" description="Helical" evidence="2">
    <location>
        <begin position="29"/>
        <end position="46"/>
    </location>
</feature>
<feature type="region of interest" description="Disordered" evidence="1">
    <location>
        <begin position="1"/>
        <end position="25"/>
    </location>
</feature>
<feature type="transmembrane region" description="Helical" evidence="2">
    <location>
        <begin position="91"/>
        <end position="114"/>
    </location>
</feature>